<feature type="region of interest" description="Disordered" evidence="6">
    <location>
        <begin position="329"/>
        <end position="361"/>
    </location>
</feature>
<organism evidence="8 9">
    <name type="scientific">Mesorhabditis belari</name>
    <dbReference type="NCBI Taxonomy" id="2138241"/>
    <lineage>
        <taxon>Eukaryota</taxon>
        <taxon>Metazoa</taxon>
        <taxon>Ecdysozoa</taxon>
        <taxon>Nematoda</taxon>
        <taxon>Chromadorea</taxon>
        <taxon>Rhabditida</taxon>
        <taxon>Rhabditina</taxon>
        <taxon>Rhabditomorpha</taxon>
        <taxon>Rhabditoidea</taxon>
        <taxon>Rhabditidae</taxon>
        <taxon>Mesorhabditinae</taxon>
        <taxon>Mesorhabditis</taxon>
    </lineage>
</organism>
<evidence type="ECO:0000259" key="7">
    <source>
        <dbReference type="PROSITE" id="PS50222"/>
    </source>
</evidence>
<dbReference type="SUPFAM" id="SSF47473">
    <property type="entry name" value="EF-hand"/>
    <property type="match status" value="1"/>
</dbReference>
<feature type="coiled-coil region" evidence="5">
    <location>
        <begin position="856"/>
        <end position="890"/>
    </location>
</feature>
<feature type="coiled-coil region" evidence="5">
    <location>
        <begin position="646"/>
        <end position="684"/>
    </location>
</feature>
<feature type="compositionally biased region" description="Basic residues" evidence="6">
    <location>
        <begin position="501"/>
        <end position="511"/>
    </location>
</feature>
<dbReference type="WBParaSite" id="MBELARI_LOCUS11651">
    <property type="protein sequence ID" value="MBELARI_LOCUS11651"/>
    <property type="gene ID" value="MBELARI_LOCUS11651"/>
</dbReference>
<evidence type="ECO:0000313" key="9">
    <source>
        <dbReference type="WBParaSite" id="MBELARI_LOCUS11651"/>
    </source>
</evidence>
<protein>
    <recommendedName>
        <fullName evidence="7">EF-hand domain-containing protein</fullName>
    </recommendedName>
</protein>
<keyword evidence="8" id="KW-1185">Reference proteome</keyword>
<sequence>MPSLNTTDESLNDDNAHVQELKRIFLSCNVDERECLTAIGLSRLCDKLKLTAFAPDIITRVLHGEDHVNFHDFKDRFVALLPEIIDVASGTVDELVTKAVQNARKLGIGDTSCRLTRYETRLLCENTSELQSLTSGDVSALFDRADIDRNGRVSVHQFLQQFRLQKRLSAEVHFIADSFVSTLNLFDALDTANTGTIDSQDLLEYWSKAGLRIDEGISVLKQCGQPIAGTVNAVFLSGFLERELSDAAAEAPVAVKTAIIALHSCIDYLRCCVKENETQTEYLQKQLQLANQRRTMLIEELEQNQLSIEQAFESRLRETEERFKMKLGQVEEKSRQEKRDLQNDIDKLDDDLSRSKQSEASMRNKMTMLERQCGRLNEEAREFTETISQLEQLNRQLRTELSKAMQPRPQDDNANVLMWKQKTELLVAHNKRLREKVQELSLNQKKNKAVRDVNPLFTKWSSAFKSQVMMFRKRRVARGDTLSEMDSEPEAIFARVRRRRLRKRKERKQRHERLLARLSIQQDDASSSTSTEGKIPKSHSSSTVHKNSIKQLEDRVGKLQDDHRRELAQMKLTASKTLAEALNDQEKQLNSQYERQIELRISGERSQLEQSFANEKMKLMTRLQEDFESELQRISASTQSEGPAAIEQYKRQIKMLESSLEGQRNGYEKRLAEMRDKYRNQVRAHTSSVLIDKNTNNFLALIEKYKNLDPSTSIFEQISPRLGVEKRHHHMPFQRSMSSMSSRCERCELVDARLRELYHTCTGDTTTAESGIEDIGSSAGSLSDDKIVLKREIRKLKGRLEAAKEKVAELRVLFSMQNGSSSARYKCSMGGSQDSQQTAEWRRTPITKWSDVNPTIERLESEKLILESRLSEAQLLIKNLVEQYRKQLDETARLGGILQDMYAQQSPNENGSIAKSAPPTSRPSS</sequence>
<reference evidence="9" key="1">
    <citation type="submission" date="2024-02" db="UniProtKB">
        <authorList>
            <consortium name="WormBaseParasite"/>
        </authorList>
    </citation>
    <scope>IDENTIFICATION</scope>
</reference>
<dbReference type="GO" id="GO:0034454">
    <property type="term" value="P:microtubule anchoring at centrosome"/>
    <property type="evidence" value="ECO:0007669"/>
    <property type="project" value="TreeGrafter"/>
</dbReference>
<dbReference type="InterPro" id="IPR002048">
    <property type="entry name" value="EF_hand_dom"/>
</dbReference>
<keyword evidence="2" id="KW-0963">Cytoplasm</keyword>
<evidence type="ECO:0000256" key="4">
    <source>
        <dbReference type="ARBA" id="ARBA00023212"/>
    </source>
</evidence>
<dbReference type="GO" id="GO:0005813">
    <property type="term" value="C:centrosome"/>
    <property type="evidence" value="ECO:0007669"/>
    <property type="project" value="UniProtKB-SubCell"/>
</dbReference>
<dbReference type="Gene3D" id="1.10.238.10">
    <property type="entry name" value="EF-hand"/>
    <property type="match status" value="1"/>
</dbReference>
<feature type="domain" description="EF-hand" evidence="7">
    <location>
        <begin position="133"/>
        <end position="168"/>
    </location>
</feature>
<evidence type="ECO:0000256" key="3">
    <source>
        <dbReference type="ARBA" id="ARBA00022553"/>
    </source>
</evidence>
<feature type="coiled-coil region" evidence="5">
    <location>
        <begin position="786"/>
        <end position="813"/>
    </location>
</feature>
<evidence type="ECO:0000256" key="1">
    <source>
        <dbReference type="ARBA" id="ARBA00004300"/>
    </source>
</evidence>
<feature type="coiled-coil region" evidence="5">
    <location>
        <begin position="549"/>
        <end position="599"/>
    </location>
</feature>
<dbReference type="Proteomes" id="UP000887575">
    <property type="component" value="Unassembled WGS sequence"/>
</dbReference>
<keyword evidence="4" id="KW-0206">Cytoskeleton</keyword>
<dbReference type="PANTHER" id="PTHR18905:SF13">
    <property type="entry name" value="NON-CENTROSOMAL MICROTUBULE ARRAY"/>
    <property type="match status" value="1"/>
</dbReference>
<dbReference type="InterPro" id="IPR011992">
    <property type="entry name" value="EF-hand-dom_pair"/>
</dbReference>
<dbReference type="GO" id="GO:0005509">
    <property type="term" value="F:calcium ion binding"/>
    <property type="evidence" value="ECO:0007669"/>
    <property type="project" value="InterPro"/>
</dbReference>
<dbReference type="PROSITE" id="PS50222">
    <property type="entry name" value="EF_HAND_2"/>
    <property type="match status" value="1"/>
</dbReference>
<evidence type="ECO:0000256" key="6">
    <source>
        <dbReference type="SAM" id="MobiDB-lite"/>
    </source>
</evidence>
<dbReference type="PANTHER" id="PTHR18905">
    <property type="entry name" value="NINEIN"/>
    <property type="match status" value="1"/>
</dbReference>
<evidence type="ECO:0000256" key="2">
    <source>
        <dbReference type="ARBA" id="ARBA00022490"/>
    </source>
</evidence>
<evidence type="ECO:0000313" key="8">
    <source>
        <dbReference type="Proteomes" id="UP000887575"/>
    </source>
</evidence>
<keyword evidence="5" id="KW-0175">Coiled coil</keyword>
<comment type="subcellular location">
    <subcellularLocation>
        <location evidence="1">Cytoplasm</location>
        <location evidence="1">Cytoskeleton</location>
        <location evidence="1">Microtubule organizing center</location>
        <location evidence="1">Centrosome</location>
    </subcellularLocation>
</comment>
<proteinExistence type="predicted"/>
<feature type="region of interest" description="Disordered" evidence="6">
    <location>
        <begin position="901"/>
        <end position="925"/>
    </location>
</feature>
<feature type="region of interest" description="Disordered" evidence="6">
    <location>
        <begin position="501"/>
        <end position="549"/>
    </location>
</feature>
<accession>A0AAF3J281</accession>
<name>A0AAF3J281_9BILA</name>
<feature type="compositionally biased region" description="Polar residues" evidence="6">
    <location>
        <begin position="519"/>
        <end position="549"/>
    </location>
</feature>
<feature type="compositionally biased region" description="Polar residues" evidence="6">
    <location>
        <begin position="902"/>
        <end position="925"/>
    </location>
</feature>
<evidence type="ECO:0000256" key="5">
    <source>
        <dbReference type="SAM" id="Coils"/>
    </source>
</evidence>
<keyword evidence="3" id="KW-0597">Phosphoprotein</keyword>
<feature type="compositionally biased region" description="Basic and acidic residues" evidence="6">
    <location>
        <begin position="329"/>
        <end position="357"/>
    </location>
</feature>
<dbReference type="AlphaFoldDB" id="A0AAF3J281"/>